<organism evidence="3">
    <name type="scientific">Ixodes ricinus</name>
    <name type="common">Common tick</name>
    <name type="synonym">Acarus ricinus</name>
    <dbReference type="NCBI Taxonomy" id="34613"/>
    <lineage>
        <taxon>Eukaryota</taxon>
        <taxon>Metazoa</taxon>
        <taxon>Ecdysozoa</taxon>
        <taxon>Arthropoda</taxon>
        <taxon>Chelicerata</taxon>
        <taxon>Arachnida</taxon>
        <taxon>Acari</taxon>
        <taxon>Parasitiformes</taxon>
        <taxon>Ixodida</taxon>
        <taxon>Ixodoidea</taxon>
        <taxon>Ixodidae</taxon>
        <taxon>Ixodinae</taxon>
        <taxon>Ixodes</taxon>
    </lineage>
</organism>
<keyword evidence="2" id="KW-0378">Hydrolase</keyword>
<dbReference type="Pfam" id="PF02545">
    <property type="entry name" value="Maf"/>
    <property type="match status" value="1"/>
</dbReference>
<dbReference type="PIRSF" id="PIRSF006305">
    <property type="entry name" value="Maf"/>
    <property type="match status" value="1"/>
</dbReference>
<dbReference type="PANTHER" id="PTHR43213:SF5">
    <property type="entry name" value="BIFUNCTIONAL DTTP_UTP PYROPHOSPHATASE_METHYLTRANSFERASE PROTEIN-RELATED"/>
    <property type="match status" value="1"/>
</dbReference>
<dbReference type="EMBL" id="GEFM01003068">
    <property type="protein sequence ID" value="JAP72728.1"/>
    <property type="molecule type" value="mRNA"/>
</dbReference>
<evidence type="ECO:0000313" key="3">
    <source>
        <dbReference type="EMBL" id="JAP72728.1"/>
    </source>
</evidence>
<sequence length="216" mass="23574">MLEPLFSVLDKKRIVLASASPRRREILRVLGLRCQIVASSFKENLDKSRYAQPVDYALATAIGKAQSVAKALREESTTVESTPVDLVIGADTIVVQDGHILEKPKDASDAVRMLTQLSGKMHLVQTGVALVHWCGSELKTRTFHETTEVSVALLSPAVIEAYVATGESLDKAGAYGIQGKGGSLVERINGDYFNVVGFPVHRFCRELTKWCAETCQ</sequence>
<dbReference type="HAMAP" id="MF_00528">
    <property type="entry name" value="Maf"/>
    <property type="match status" value="1"/>
</dbReference>
<evidence type="ECO:0000256" key="1">
    <source>
        <dbReference type="ARBA" id="ARBA00001968"/>
    </source>
</evidence>
<dbReference type="InterPro" id="IPR003697">
    <property type="entry name" value="Maf-like"/>
</dbReference>
<dbReference type="Gene3D" id="3.90.950.10">
    <property type="match status" value="1"/>
</dbReference>
<dbReference type="GO" id="GO:0047429">
    <property type="term" value="F:nucleoside triphosphate diphosphatase activity"/>
    <property type="evidence" value="ECO:0007669"/>
    <property type="project" value="InterPro"/>
</dbReference>
<dbReference type="InterPro" id="IPR029001">
    <property type="entry name" value="ITPase-like_fam"/>
</dbReference>
<accession>A0A131Y2J9</accession>
<protein>
    <submittedName>
        <fullName evidence="3">Putative nucleic acid-binding protein asmtl</fullName>
    </submittedName>
</protein>
<dbReference type="SUPFAM" id="SSF52972">
    <property type="entry name" value="ITPase-like"/>
    <property type="match status" value="1"/>
</dbReference>
<name>A0A131Y2J9_IXORI</name>
<dbReference type="NCBIfam" id="TIGR00172">
    <property type="entry name" value="maf"/>
    <property type="match status" value="1"/>
</dbReference>
<evidence type="ECO:0000256" key="2">
    <source>
        <dbReference type="ARBA" id="ARBA00022801"/>
    </source>
</evidence>
<reference evidence="3" key="1">
    <citation type="submission" date="2016-02" db="EMBL/GenBank/DDBJ databases">
        <title>RNAseq analyses of the midgut from blood- or serum-fed Ixodes ricinus ticks.</title>
        <authorList>
            <person name="Perner J."/>
            <person name="Provaznik J."/>
            <person name="Schrenkova J."/>
            <person name="Urbanova V."/>
            <person name="Ribeiro J.M."/>
            <person name="Kopacek P."/>
        </authorList>
    </citation>
    <scope>NUCLEOTIDE SEQUENCE</scope>
    <source>
        <tissue evidence="3">Gut</tissue>
    </source>
</reference>
<dbReference type="CDD" id="cd00555">
    <property type="entry name" value="Maf"/>
    <property type="match status" value="1"/>
</dbReference>
<dbReference type="AlphaFoldDB" id="A0A131Y2J9"/>
<proteinExistence type="evidence at transcript level"/>
<comment type="cofactor">
    <cofactor evidence="1">
        <name>a divalent metal cation</name>
        <dbReference type="ChEBI" id="CHEBI:60240"/>
    </cofactor>
</comment>
<dbReference type="PANTHER" id="PTHR43213">
    <property type="entry name" value="BIFUNCTIONAL DTTP/UTP PYROPHOSPHATASE/METHYLTRANSFERASE PROTEIN-RELATED"/>
    <property type="match status" value="1"/>
</dbReference>